<dbReference type="PANTHER" id="PTHR33481">
    <property type="entry name" value="REVERSE TRANSCRIPTASE"/>
    <property type="match status" value="1"/>
</dbReference>
<protein>
    <recommendedName>
        <fullName evidence="3">Reverse transcriptase</fullName>
    </recommendedName>
</protein>
<sequence>MQENDLSLAPEKTELIALMGRKKTAEMKVDVLGMHMPAQNKIRYLGVTMDKSLSCSHHIETAANKAEKASMALGKLMPRTKGPRTSTRRILNSVVNSIVLYAAPVWIDALKIEKNRKTLVKTQRSALIRMCGAYRTVSAAAMQVIASVSSIDLLAYERSYNFGADPKNKIQNRKWLLGRWQNRWDKIKEGRWTWELIRRVDKWLGRKHGELDFYLTQVLTGHGSFSTYLKRIQKAEDDICAQCNLIDSPEHTIFKCRRWDEIRQRSEPAIGEKIEKRNFIDIMIRSESGWSKLSRMCRAIITAKDTAEQRVPT</sequence>
<evidence type="ECO:0000313" key="2">
    <source>
        <dbReference type="Proteomes" id="UP001162156"/>
    </source>
</evidence>
<gene>
    <name evidence="1" type="ORF">NQ314_017574</name>
</gene>
<keyword evidence="2" id="KW-1185">Reference proteome</keyword>
<accession>A0AAV8WT80</accession>
<name>A0AAV8WT80_9CUCU</name>
<evidence type="ECO:0008006" key="3">
    <source>
        <dbReference type="Google" id="ProtNLM"/>
    </source>
</evidence>
<dbReference type="AlphaFoldDB" id="A0AAV8WT80"/>
<dbReference type="Proteomes" id="UP001162156">
    <property type="component" value="Unassembled WGS sequence"/>
</dbReference>
<dbReference type="PANTHER" id="PTHR33481:SF1">
    <property type="entry name" value="ENDONUCLEASE_EXONUCLEASE_PHOSPHATASE DOMAIN-CONTAINING PROTEIN-RELATED"/>
    <property type="match status" value="1"/>
</dbReference>
<comment type="caution">
    <text evidence="1">The sequence shown here is derived from an EMBL/GenBank/DDBJ whole genome shotgun (WGS) entry which is preliminary data.</text>
</comment>
<evidence type="ECO:0000313" key="1">
    <source>
        <dbReference type="EMBL" id="KAJ8929713.1"/>
    </source>
</evidence>
<reference evidence="1" key="1">
    <citation type="journal article" date="2023" name="Insect Mol. Biol.">
        <title>Genome sequencing provides insights into the evolution of gene families encoding plant cell wall-degrading enzymes in longhorned beetles.</title>
        <authorList>
            <person name="Shin N.R."/>
            <person name="Okamura Y."/>
            <person name="Kirsch R."/>
            <person name="Pauchet Y."/>
        </authorList>
    </citation>
    <scope>NUCLEOTIDE SEQUENCE</scope>
    <source>
        <strain evidence="1">RBIC_L_NR</strain>
    </source>
</reference>
<dbReference type="EMBL" id="JANEYF010004905">
    <property type="protein sequence ID" value="KAJ8929713.1"/>
    <property type="molecule type" value="Genomic_DNA"/>
</dbReference>
<organism evidence="1 2">
    <name type="scientific">Rhamnusium bicolor</name>
    <dbReference type="NCBI Taxonomy" id="1586634"/>
    <lineage>
        <taxon>Eukaryota</taxon>
        <taxon>Metazoa</taxon>
        <taxon>Ecdysozoa</taxon>
        <taxon>Arthropoda</taxon>
        <taxon>Hexapoda</taxon>
        <taxon>Insecta</taxon>
        <taxon>Pterygota</taxon>
        <taxon>Neoptera</taxon>
        <taxon>Endopterygota</taxon>
        <taxon>Coleoptera</taxon>
        <taxon>Polyphaga</taxon>
        <taxon>Cucujiformia</taxon>
        <taxon>Chrysomeloidea</taxon>
        <taxon>Cerambycidae</taxon>
        <taxon>Lepturinae</taxon>
        <taxon>Rhagiini</taxon>
        <taxon>Rhamnusium</taxon>
    </lineage>
</organism>
<proteinExistence type="predicted"/>